<comment type="caution">
    <text evidence="1">The sequence shown here is derived from an EMBL/GenBank/DDBJ whole genome shotgun (WGS) entry which is preliminary data.</text>
</comment>
<dbReference type="SUPFAM" id="SSF158446">
    <property type="entry name" value="IVS-encoded protein-like"/>
    <property type="match status" value="1"/>
</dbReference>
<dbReference type="STRING" id="1797580.A2Z61_00415"/>
<dbReference type="NCBIfam" id="TIGR02436">
    <property type="entry name" value="four helix bundle protein"/>
    <property type="match status" value="1"/>
</dbReference>
<proteinExistence type="predicted"/>
<organism evidence="1 2">
    <name type="scientific">Candidatus Campbellbacteria bacterium RIFCSPLOWO2_02_35_12</name>
    <dbReference type="NCBI Taxonomy" id="1797580"/>
    <lineage>
        <taxon>Bacteria</taxon>
        <taxon>Candidatus Campbelliibacteriota</taxon>
    </lineage>
</organism>
<gene>
    <name evidence="1" type="ORF">A2Z61_00415</name>
</gene>
<dbReference type="AlphaFoldDB" id="A0A1F5EGF7"/>
<evidence type="ECO:0008006" key="3">
    <source>
        <dbReference type="Google" id="ProtNLM"/>
    </source>
</evidence>
<evidence type="ECO:0000313" key="1">
    <source>
        <dbReference type="EMBL" id="OGD66478.1"/>
    </source>
</evidence>
<name>A0A1F5EGF7_9BACT</name>
<sequence>MTNITNLIPPHGGYRKLLSYQSATMVYDFTVEFCKWYVENWTDKTNKTDETNRTYKTDKTKRPPRRQYWSRMSDQMIQAARSGRQNIAEGSQASGTSKKTELKLVGVARASQAELLEDYEDFLRQKGLKLWSKIEPRAKVARELAYKSNRTYETYKSYMSDPEDAANCAICLINQTNYLLDRQLTALEKSFLEEGGFTEKLYKSRSEQRKKQAGNW</sequence>
<dbReference type="EMBL" id="MFAC01000031">
    <property type="protein sequence ID" value="OGD66478.1"/>
    <property type="molecule type" value="Genomic_DNA"/>
</dbReference>
<evidence type="ECO:0000313" key="2">
    <source>
        <dbReference type="Proteomes" id="UP000186029"/>
    </source>
</evidence>
<dbReference type="InterPro" id="IPR026354">
    <property type="entry name" value="4helix_suffix_dom"/>
</dbReference>
<dbReference type="InterPro" id="IPR012657">
    <property type="entry name" value="23S_rRNA-intervening_sequence"/>
</dbReference>
<reference evidence="1 2" key="1">
    <citation type="journal article" date="2016" name="Nat. Commun.">
        <title>Thousands of microbial genomes shed light on interconnected biogeochemical processes in an aquifer system.</title>
        <authorList>
            <person name="Anantharaman K."/>
            <person name="Brown C.T."/>
            <person name="Hug L.A."/>
            <person name="Sharon I."/>
            <person name="Castelle C.J."/>
            <person name="Probst A.J."/>
            <person name="Thomas B.C."/>
            <person name="Singh A."/>
            <person name="Wilkins M.J."/>
            <person name="Karaoz U."/>
            <person name="Brodie E.L."/>
            <person name="Williams K.H."/>
            <person name="Hubbard S.S."/>
            <person name="Banfield J.F."/>
        </authorList>
    </citation>
    <scope>NUCLEOTIDE SEQUENCE [LARGE SCALE GENOMIC DNA]</scope>
</reference>
<accession>A0A1F5EGF7</accession>
<protein>
    <recommendedName>
        <fullName evidence="3">Four helix bundle protein</fullName>
    </recommendedName>
</protein>
<dbReference type="Proteomes" id="UP000186029">
    <property type="component" value="Unassembled WGS sequence"/>
</dbReference>
<dbReference type="InterPro" id="IPR036583">
    <property type="entry name" value="23S_rRNA_IVS_sf"/>
</dbReference>
<dbReference type="NCBIfam" id="TIGR04258">
    <property type="entry name" value="4helix_suffix"/>
    <property type="match status" value="1"/>
</dbReference>
<dbReference type="Gene3D" id="1.20.1440.60">
    <property type="entry name" value="23S rRNA-intervening sequence"/>
    <property type="match status" value="1"/>
</dbReference>